<dbReference type="GO" id="GO:0004222">
    <property type="term" value="F:metalloendopeptidase activity"/>
    <property type="evidence" value="ECO:0007669"/>
    <property type="project" value="InterPro"/>
</dbReference>
<dbReference type="InterPro" id="IPR024079">
    <property type="entry name" value="MetalloPept_cat_dom_sf"/>
</dbReference>
<dbReference type="InterPro" id="IPR042089">
    <property type="entry name" value="Peptidase_M13_dom_2"/>
</dbReference>
<feature type="domain" description="Peptidase M13 N-terminal" evidence="3">
    <location>
        <begin position="96"/>
        <end position="141"/>
    </location>
</feature>
<dbReference type="PANTHER" id="PTHR11733:SF133">
    <property type="entry name" value="PHOSPHATE-REGULATING NEUTRAL ENDOPEPTIDASE PHEX"/>
    <property type="match status" value="1"/>
</dbReference>
<keyword evidence="5" id="KW-1185">Reference proteome</keyword>
<dbReference type="EMBL" id="BMAU01021067">
    <property type="protein sequence ID" value="GFX89139.1"/>
    <property type="molecule type" value="Genomic_DNA"/>
</dbReference>
<dbReference type="GO" id="GO:0005886">
    <property type="term" value="C:plasma membrane"/>
    <property type="evidence" value="ECO:0007669"/>
    <property type="project" value="TreeGrafter"/>
</dbReference>
<name>A0A8X6RBK2_TRICX</name>
<evidence type="ECO:0000313" key="4">
    <source>
        <dbReference type="EMBL" id="GFX89139.1"/>
    </source>
</evidence>
<dbReference type="Pfam" id="PF05649">
    <property type="entry name" value="Peptidase_M13_N"/>
    <property type="match status" value="1"/>
</dbReference>
<evidence type="ECO:0000256" key="1">
    <source>
        <dbReference type="ARBA" id="ARBA00007357"/>
    </source>
</evidence>
<accession>A0A8X6RBK2</accession>
<comment type="similarity">
    <text evidence="1">Belongs to the peptidase M13 family.</text>
</comment>
<dbReference type="AlphaFoldDB" id="A0A8X6RBK2"/>
<evidence type="ECO:0000259" key="3">
    <source>
        <dbReference type="Pfam" id="PF05649"/>
    </source>
</evidence>
<dbReference type="GO" id="GO:0016485">
    <property type="term" value="P:protein processing"/>
    <property type="evidence" value="ECO:0007669"/>
    <property type="project" value="TreeGrafter"/>
</dbReference>
<organism evidence="4 5">
    <name type="scientific">Trichonephila clavipes</name>
    <name type="common">Golden silk orbweaver</name>
    <name type="synonym">Nephila clavipes</name>
    <dbReference type="NCBI Taxonomy" id="2585209"/>
    <lineage>
        <taxon>Eukaryota</taxon>
        <taxon>Metazoa</taxon>
        <taxon>Ecdysozoa</taxon>
        <taxon>Arthropoda</taxon>
        <taxon>Chelicerata</taxon>
        <taxon>Arachnida</taxon>
        <taxon>Araneae</taxon>
        <taxon>Araneomorphae</taxon>
        <taxon>Entelegynae</taxon>
        <taxon>Araneoidea</taxon>
        <taxon>Nephilidae</taxon>
        <taxon>Trichonephila</taxon>
    </lineage>
</organism>
<evidence type="ECO:0000256" key="2">
    <source>
        <dbReference type="SAM" id="Phobius"/>
    </source>
</evidence>
<dbReference type="PROSITE" id="PS51885">
    <property type="entry name" value="NEPRILYSIN"/>
    <property type="match status" value="1"/>
</dbReference>
<dbReference type="InterPro" id="IPR008753">
    <property type="entry name" value="Peptidase_M13_N"/>
</dbReference>
<dbReference type="Gene3D" id="1.10.1380.10">
    <property type="entry name" value="Neutral endopeptidase , domain2"/>
    <property type="match status" value="1"/>
</dbReference>
<sequence length="145" mass="16998">MDENMYFNLLDATSEFSEANGNNEEENFIKKLNFWQRRSKLEKILLAVTGIFLLLVIILFVVSVIHSHSDKEYCTTPACVTIAANVINFMDQSVDPCEDFYQYACGGWIKANSLPENEREWDRYEELNILKYHILKYVLDGNYHR</sequence>
<keyword evidence="2" id="KW-0472">Membrane</keyword>
<proteinExistence type="inferred from homology"/>
<dbReference type="InterPro" id="IPR000718">
    <property type="entry name" value="Peptidase_M13"/>
</dbReference>
<dbReference type="PANTHER" id="PTHR11733">
    <property type="entry name" value="ZINC METALLOPROTEASE FAMILY M13 NEPRILYSIN-RELATED"/>
    <property type="match status" value="1"/>
</dbReference>
<dbReference type="SUPFAM" id="SSF55486">
    <property type="entry name" value="Metalloproteases ('zincins'), catalytic domain"/>
    <property type="match status" value="1"/>
</dbReference>
<keyword evidence="2" id="KW-0812">Transmembrane</keyword>
<protein>
    <submittedName>
        <fullName evidence="4">Endothelin-converting enzyme-like protein</fullName>
    </submittedName>
</protein>
<comment type="caution">
    <text evidence="4">The sequence shown here is derived from an EMBL/GenBank/DDBJ whole genome shotgun (WGS) entry which is preliminary data.</text>
</comment>
<gene>
    <name evidence="4" type="primary">NCL1_30052</name>
    <name evidence="4" type="ORF">TNCV_2854371</name>
</gene>
<dbReference type="Gene3D" id="3.40.390.10">
    <property type="entry name" value="Collagenase (Catalytic Domain)"/>
    <property type="match status" value="1"/>
</dbReference>
<keyword evidence="2" id="KW-1133">Transmembrane helix</keyword>
<feature type="transmembrane region" description="Helical" evidence="2">
    <location>
        <begin position="44"/>
        <end position="65"/>
    </location>
</feature>
<evidence type="ECO:0000313" key="5">
    <source>
        <dbReference type="Proteomes" id="UP000887159"/>
    </source>
</evidence>
<reference evidence="4" key="1">
    <citation type="submission" date="2020-08" db="EMBL/GenBank/DDBJ databases">
        <title>Multicomponent nature underlies the extraordinary mechanical properties of spider dragline silk.</title>
        <authorList>
            <person name="Kono N."/>
            <person name="Nakamura H."/>
            <person name="Mori M."/>
            <person name="Yoshida Y."/>
            <person name="Ohtoshi R."/>
            <person name="Malay A.D."/>
            <person name="Moran D.A.P."/>
            <person name="Tomita M."/>
            <person name="Numata K."/>
            <person name="Arakawa K."/>
        </authorList>
    </citation>
    <scope>NUCLEOTIDE SEQUENCE</scope>
</reference>
<dbReference type="Proteomes" id="UP000887159">
    <property type="component" value="Unassembled WGS sequence"/>
</dbReference>